<evidence type="ECO:0000313" key="4">
    <source>
        <dbReference type="Proteomes" id="UP000197153"/>
    </source>
</evidence>
<name>A0A248JXM6_9PROT</name>
<evidence type="ECO:0000313" key="3">
    <source>
        <dbReference type="EMBL" id="ASG23339.1"/>
    </source>
</evidence>
<keyword evidence="4" id="KW-1185">Reference proteome</keyword>
<feature type="domain" description="DUF4349" evidence="2">
    <location>
        <begin position="73"/>
        <end position="283"/>
    </location>
</feature>
<reference evidence="3 4" key="1">
    <citation type="submission" date="2017-06" db="EMBL/GenBank/DDBJ databases">
        <title>Complete genome sequence of Nitrospirillum amazonense strain CBAmC, an endophytic nitrogen-fixing and plant growth-promoting bacterium, isolated from sugarcane.</title>
        <authorList>
            <person name="Schwab S."/>
            <person name="dos Santos Teixeira K.R."/>
            <person name="Simoes Araujo J.L."/>
            <person name="Soares Vidal M."/>
            <person name="Borges de Freitas H.R."/>
            <person name="Rivello Crivelaro A.L."/>
            <person name="Bueno de Camargo Nunes A."/>
            <person name="dos Santos C.M."/>
            <person name="Palmeira da Silva Rosa D."/>
            <person name="da Silva Padilha D."/>
            <person name="da Silva E."/>
            <person name="Araujo Terra L."/>
            <person name="Soares Mendes V."/>
            <person name="Farinelli L."/>
            <person name="Magalhaes Cruz L."/>
            <person name="Baldani J.I."/>
        </authorList>
    </citation>
    <scope>NUCLEOTIDE SEQUENCE [LARGE SCALE GENOMIC DNA]</scope>
    <source>
        <strain evidence="3 4">CBAmC</strain>
    </source>
</reference>
<dbReference type="Proteomes" id="UP000197153">
    <property type="component" value="Chromosome 2"/>
</dbReference>
<accession>A0A248JXM6</accession>
<sequence>MLGWRDQRRLLLVTAACLALGACGKTAEKKEMAAVSRPTGPVPGSKEDFVPSFGMASQQGLEAMKRRYVALSHSYTLRLPTEAVEMAQRRDLDACAKLGCEILESQLNRNGFRGQVSAHTSLRLPPAALAPFTAGLAAPPAEIAAHSETSEDKTLAVLDVDKRLETKIALRERLTTLLHQTNTKNVGDLLNVEHTLAQVQGDIESATAQRDYLRTQTEMVKVDIRYEGIQPDEPKPNGVDWRPLKTAAKDFCDILVDSLANVMTFTARILPWLPLAALAGWLLRLVWRRWRRKAT</sequence>
<protein>
    <recommendedName>
        <fullName evidence="2">DUF4349 domain-containing protein</fullName>
    </recommendedName>
</protein>
<organism evidence="3 4">
    <name type="scientific">Nitrospirillum viridazoti CBAmc</name>
    <dbReference type="NCBI Taxonomy" id="1441467"/>
    <lineage>
        <taxon>Bacteria</taxon>
        <taxon>Pseudomonadati</taxon>
        <taxon>Pseudomonadota</taxon>
        <taxon>Alphaproteobacteria</taxon>
        <taxon>Rhodospirillales</taxon>
        <taxon>Azospirillaceae</taxon>
        <taxon>Nitrospirillum</taxon>
        <taxon>Nitrospirillum viridazoti</taxon>
    </lineage>
</organism>
<evidence type="ECO:0000256" key="1">
    <source>
        <dbReference type="SAM" id="Phobius"/>
    </source>
</evidence>
<proteinExistence type="predicted"/>
<dbReference type="EMBL" id="CP022111">
    <property type="protein sequence ID" value="ASG23339.1"/>
    <property type="molecule type" value="Genomic_DNA"/>
</dbReference>
<keyword evidence="1" id="KW-0812">Transmembrane</keyword>
<dbReference type="InterPro" id="IPR025645">
    <property type="entry name" value="DUF4349"/>
</dbReference>
<evidence type="ECO:0000259" key="2">
    <source>
        <dbReference type="Pfam" id="PF14257"/>
    </source>
</evidence>
<dbReference type="PROSITE" id="PS51257">
    <property type="entry name" value="PROKAR_LIPOPROTEIN"/>
    <property type="match status" value="1"/>
</dbReference>
<dbReference type="AlphaFoldDB" id="A0A248JXM6"/>
<keyword evidence="1" id="KW-1133">Transmembrane helix</keyword>
<dbReference type="Pfam" id="PF14257">
    <property type="entry name" value="DUF4349"/>
    <property type="match status" value="1"/>
</dbReference>
<gene>
    <name evidence="3" type="ORF">Y958_21235</name>
</gene>
<keyword evidence="1" id="KW-0472">Membrane</keyword>
<dbReference type="RefSeq" id="WP_088873841.1">
    <property type="nucleotide sequence ID" value="NZ_CP022111.1"/>
</dbReference>
<dbReference type="KEGG" id="nao:Y958_21235"/>
<feature type="transmembrane region" description="Helical" evidence="1">
    <location>
        <begin position="269"/>
        <end position="287"/>
    </location>
</feature>